<dbReference type="AlphaFoldDB" id="B8LDK3"/>
<name>B8LDK3_THAPS</name>
<sequence length="160" mass="18489">MKANNTNSKSSTPKRTPSRRRFILVPTYRQAPLRSALRSTYQPRRQQRLHQPTLREESLLTRIVTVPTSNNNRRPSLSKYPKESANLIVDDYDTDAEDSYSDDTVQCKVLTDNEGIHQPRRDSRVSTEVHPMHSSLHLNLLEDENEDIEDVVDELSNFSI</sequence>
<gene>
    <name evidence="2" type="ORF">THAPSDRAFT_11278</name>
</gene>
<dbReference type="InParanoid" id="B8LDK3"/>
<dbReference type="RefSeq" id="XP_002297097.1">
    <property type="nucleotide sequence ID" value="XM_002297061.1"/>
</dbReference>
<evidence type="ECO:0000313" key="3">
    <source>
        <dbReference type="Proteomes" id="UP000001449"/>
    </source>
</evidence>
<reference evidence="2 3" key="1">
    <citation type="journal article" date="2004" name="Science">
        <title>The genome of the diatom Thalassiosira pseudonana: ecology, evolution, and metabolism.</title>
        <authorList>
            <person name="Armbrust E.V."/>
            <person name="Berges J.A."/>
            <person name="Bowler C."/>
            <person name="Green B.R."/>
            <person name="Martinez D."/>
            <person name="Putnam N.H."/>
            <person name="Zhou S."/>
            <person name="Allen A.E."/>
            <person name="Apt K.E."/>
            <person name="Bechner M."/>
            <person name="Brzezinski M.A."/>
            <person name="Chaal B.K."/>
            <person name="Chiovitti A."/>
            <person name="Davis A.K."/>
            <person name="Demarest M.S."/>
            <person name="Detter J.C."/>
            <person name="Glavina T."/>
            <person name="Goodstein D."/>
            <person name="Hadi M.Z."/>
            <person name="Hellsten U."/>
            <person name="Hildebrand M."/>
            <person name="Jenkins B.D."/>
            <person name="Jurka J."/>
            <person name="Kapitonov V.V."/>
            <person name="Kroger N."/>
            <person name="Lau W.W."/>
            <person name="Lane T.W."/>
            <person name="Larimer F.W."/>
            <person name="Lippmeier J.C."/>
            <person name="Lucas S."/>
            <person name="Medina M."/>
            <person name="Montsant A."/>
            <person name="Obornik M."/>
            <person name="Parker M.S."/>
            <person name="Palenik B."/>
            <person name="Pazour G.J."/>
            <person name="Richardson P.M."/>
            <person name="Rynearson T.A."/>
            <person name="Saito M.A."/>
            <person name="Schwartz D.C."/>
            <person name="Thamatrakoln K."/>
            <person name="Valentin K."/>
            <person name="Vardi A."/>
            <person name="Wilkerson F.P."/>
            <person name="Rokhsar D.S."/>
        </authorList>
    </citation>
    <scope>NUCLEOTIDE SEQUENCE [LARGE SCALE GENOMIC DNA]</scope>
    <source>
        <strain evidence="2 3">CCMP1335</strain>
    </source>
</reference>
<reference evidence="2 3" key="2">
    <citation type="journal article" date="2008" name="Nature">
        <title>The Phaeodactylum genome reveals the evolutionary history of diatom genomes.</title>
        <authorList>
            <person name="Bowler C."/>
            <person name="Allen A.E."/>
            <person name="Badger J.H."/>
            <person name="Grimwood J."/>
            <person name="Jabbari K."/>
            <person name="Kuo A."/>
            <person name="Maheswari U."/>
            <person name="Martens C."/>
            <person name="Maumus F."/>
            <person name="Otillar R.P."/>
            <person name="Rayko E."/>
            <person name="Salamov A."/>
            <person name="Vandepoele K."/>
            <person name="Beszteri B."/>
            <person name="Gruber A."/>
            <person name="Heijde M."/>
            <person name="Katinka M."/>
            <person name="Mock T."/>
            <person name="Valentin K."/>
            <person name="Verret F."/>
            <person name="Berges J.A."/>
            <person name="Brownlee C."/>
            <person name="Cadoret J.P."/>
            <person name="Chiovitti A."/>
            <person name="Choi C.J."/>
            <person name="Coesel S."/>
            <person name="De Martino A."/>
            <person name="Detter J.C."/>
            <person name="Durkin C."/>
            <person name="Falciatore A."/>
            <person name="Fournet J."/>
            <person name="Haruta M."/>
            <person name="Huysman M.J."/>
            <person name="Jenkins B.D."/>
            <person name="Jiroutova K."/>
            <person name="Jorgensen R.E."/>
            <person name="Joubert Y."/>
            <person name="Kaplan A."/>
            <person name="Kroger N."/>
            <person name="Kroth P.G."/>
            <person name="La Roche J."/>
            <person name="Lindquist E."/>
            <person name="Lommer M."/>
            <person name="Martin-Jezequel V."/>
            <person name="Lopez P.J."/>
            <person name="Lucas S."/>
            <person name="Mangogna M."/>
            <person name="McGinnis K."/>
            <person name="Medlin L.K."/>
            <person name="Montsant A."/>
            <person name="Oudot-Le Secq M.P."/>
            <person name="Napoli C."/>
            <person name="Obornik M."/>
            <person name="Parker M.S."/>
            <person name="Petit J.L."/>
            <person name="Porcel B.M."/>
            <person name="Poulsen N."/>
            <person name="Robison M."/>
            <person name="Rychlewski L."/>
            <person name="Rynearson T.A."/>
            <person name="Schmutz J."/>
            <person name="Shapiro H."/>
            <person name="Siaut M."/>
            <person name="Stanley M."/>
            <person name="Sussman M.R."/>
            <person name="Taylor A.R."/>
            <person name="Vardi A."/>
            <person name="von Dassow P."/>
            <person name="Vyverman W."/>
            <person name="Willis A."/>
            <person name="Wyrwicz L.S."/>
            <person name="Rokhsar D.S."/>
            <person name="Weissenbach J."/>
            <person name="Armbrust E.V."/>
            <person name="Green B.R."/>
            <person name="Van de Peer Y."/>
            <person name="Grigoriev I.V."/>
        </authorList>
    </citation>
    <scope>NUCLEOTIDE SEQUENCE [LARGE SCALE GENOMIC DNA]</scope>
    <source>
        <strain evidence="2 3">CCMP1335</strain>
    </source>
</reference>
<dbReference type="Proteomes" id="UP000001449">
    <property type="component" value="Unassembled WGS sequence"/>
</dbReference>
<dbReference type="KEGG" id="tps:THAPSDRAFT_11278"/>
<keyword evidence="3" id="KW-1185">Reference proteome</keyword>
<dbReference type="HOGENOM" id="CLU_1655724_0_0_1"/>
<dbReference type="EMBL" id="DS999420">
    <property type="protein sequence ID" value="EED86565.1"/>
    <property type="molecule type" value="Genomic_DNA"/>
</dbReference>
<feature type="compositionally biased region" description="Low complexity" evidence="1">
    <location>
        <begin position="1"/>
        <end position="15"/>
    </location>
</feature>
<evidence type="ECO:0000256" key="1">
    <source>
        <dbReference type="SAM" id="MobiDB-lite"/>
    </source>
</evidence>
<proteinExistence type="predicted"/>
<evidence type="ECO:0000313" key="2">
    <source>
        <dbReference type="EMBL" id="EED86565.1"/>
    </source>
</evidence>
<feature type="region of interest" description="Disordered" evidence="1">
    <location>
        <begin position="1"/>
        <end position="21"/>
    </location>
</feature>
<dbReference type="PaxDb" id="35128-Thaps11278"/>
<accession>B8LDK3</accession>
<protein>
    <submittedName>
        <fullName evidence="2">Uncharacterized protein</fullName>
    </submittedName>
</protein>
<dbReference type="GeneID" id="7444386"/>
<organism evidence="2 3">
    <name type="scientific">Thalassiosira pseudonana</name>
    <name type="common">Marine diatom</name>
    <name type="synonym">Cyclotella nana</name>
    <dbReference type="NCBI Taxonomy" id="35128"/>
    <lineage>
        <taxon>Eukaryota</taxon>
        <taxon>Sar</taxon>
        <taxon>Stramenopiles</taxon>
        <taxon>Ochrophyta</taxon>
        <taxon>Bacillariophyta</taxon>
        <taxon>Coscinodiscophyceae</taxon>
        <taxon>Thalassiosirophycidae</taxon>
        <taxon>Thalassiosirales</taxon>
        <taxon>Thalassiosiraceae</taxon>
        <taxon>Thalassiosira</taxon>
    </lineage>
</organism>